<organism evidence="1 2">
    <name type="scientific">Rhabditophanes sp. KR3021</name>
    <dbReference type="NCBI Taxonomy" id="114890"/>
    <lineage>
        <taxon>Eukaryota</taxon>
        <taxon>Metazoa</taxon>
        <taxon>Ecdysozoa</taxon>
        <taxon>Nematoda</taxon>
        <taxon>Chromadorea</taxon>
        <taxon>Rhabditida</taxon>
        <taxon>Tylenchina</taxon>
        <taxon>Panagrolaimomorpha</taxon>
        <taxon>Strongyloidoidea</taxon>
        <taxon>Alloionematidae</taxon>
        <taxon>Rhabditophanes</taxon>
    </lineage>
</organism>
<dbReference type="Proteomes" id="UP000095286">
    <property type="component" value="Unplaced"/>
</dbReference>
<accession>A0AC35U2C7</accession>
<proteinExistence type="predicted"/>
<evidence type="ECO:0000313" key="2">
    <source>
        <dbReference type="WBParaSite" id="RSKR_0000675080.1"/>
    </source>
</evidence>
<dbReference type="WBParaSite" id="RSKR_0000675080.1">
    <property type="protein sequence ID" value="RSKR_0000675080.1"/>
    <property type="gene ID" value="RSKR_0000675080"/>
</dbReference>
<evidence type="ECO:0000313" key="1">
    <source>
        <dbReference type="Proteomes" id="UP000095286"/>
    </source>
</evidence>
<name>A0AC35U2C7_9BILA</name>
<reference evidence="2" key="1">
    <citation type="submission" date="2016-11" db="UniProtKB">
        <authorList>
            <consortium name="WormBaseParasite"/>
        </authorList>
    </citation>
    <scope>IDENTIFICATION</scope>
    <source>
        <strain evidence="2">KR3021</strain>
    </source>
</reference>
<protein>
    <submittedName>
        <fullName evidence="2">F-box/kelch-repeat protein</fullName>
    </submittedName>
</protein>
<sequence>MFFEYNKGIDIGWGMSDYGWISGPDMVKKVNIMGSVKVRPTCNKNLRNTIHYFGLRLISENSRPFIVDEIIYAVGDYDSNNFQRFDPREGKWSFLANIPNKTSFTALSVFGHTITCSGGEGTESLCQVYDIRNDKWDELANLTNRVYGAKSIENETSIIVAGGQNCVQIQSYNKDNKTCSIMGIKLPHGNWCSSKIWL</sequence>